<name>A0ABY0IL92_9BACT</name>
<reference evidence="4" key="1">
    <citation type="journal article" date="2019" name="Int. J. Syst. Evol. Microbiol.">
        <title>Halobacteriovorax valvorus sp. nov., a novel prokaryotic predator isolated from coastal seawater of China.</title>
        <authorList>
            <person name="Chen M.-X."/>
        </authorList>
    </citation>
    <scope>NUCLEOTIDE SEQUENCE [LARGE SCALE GENOMIC DNA]</scope>
    <source>
        <strain evidence="4">BL9</strain>
    </source>
</reference>
<evidence type="ECO:0000256" key="1">
    <source>
        <dbReference type="SAM" id="SignalP"/>
    </source>
</evidence>
<protein>
    <submittedName>
        <fullName evidence="3">Redoxin domain-containing protein</fullName>
    </submittedName>
</protein>
<feature type="signal peptide" evidence="1">
    <location>
        <begin position="1"/>
        <end position="15"/>
    </location>
</feature>
<feature type="domain" description="Thioredoxin" evidence="2">
    <location>
        <begin position="5"/>
        <end position="159"/>
    </location>
</feature>
<dbReference type="InterPro" id="IPR036249">
    <property type="entry name" value="Thioredoxin-like_sf"/>
</dbReference>
<dbReference type="SUPFAM" id="SSF52833">
    <property type="entry name" value="Thioredoxin-like"/>
    <property type="match status" value="1"/>
</dbReference>
<evidence type="ECO:0000259" key="2">
    <source>
        <dbReference type="PROSITE" id="PS51352"/>
    </source>
</evidence>
<dbReference type="PROSITE" id="PS51352">
    <property type="entry name" value="THIOREDOXIN_2"/>
    <property type="match status" value="1"/>
</dbReference>
<dbReference type="InterPro" id="IPR013740">
    <property type="entry name" value="Redoxin"/>
</dbReference>
<sequence>MKTLILLLISSMAFGALSEIRYDFSSHKERAISTSKDKKKVLIFLSPSCPCSQKQFDYINSLAKKFDNVEFIGFSSNKHISKDSALKYFDQFKINFPIFIDKDLKYANKFSAFKTPHVFLIDENEEVMYQGAVTNKRSPELSTKFYLNDVLTALKENKKLPYTLSKTLGCYIAR</sequence>
<dbReference type="RefSeq" id="WP_114705595.1">
    <property type="nucleotide sequence ID" value="NZ_QDKL01000001.1"/>
</dbReference>
<comment type="caution">
    <text evidence="3">The sequence shown here is derived from an EMBL/GenBank/DDBJ whole genome shotgun (WGS) entry which is preliminary data.</text>
</comment>
<dbReference type="Proteomes" id="UP000443582">
    <property type="component" value="Unassembled WGS sequence"/>
</dbReference>
<dbReference type="InterPro" id="IPR047262">
    <property type="entry name" value="PRX-like1"/>
</dbReference>
<dbReference type="EMBL" id="QDKL01000001">
    <property type="protein sequence ID" value="RZF22651.1"/>
    <property type="molecule type" value="Genomic_DNA"/>
</dbReference>
<organism evidence="3 4">
    <name type="scientific">Halobacteriovorax vibrionivorans</name>
    <dbReference type="NCBI Taxonomy" id="2152716"/>
    <lineage>
        <taxon>Bacteria</taxon>
        <taxon>Pseudomonadati</taxon>
        <taxon>Bdellovibrionota</taxon>
        <taxon>Bacteriovoracia</taxon>
        <taxon>Bacteriovoracales</taxon>
        <taxon>Halobacteriovoraceae</taxon>
        <taxon>Halobacteriovorax</taxon>
    </lineage>
</organism>
<keyword evidence="1" id="KW-0732">Signal</keyword>
<dbReference type="Pfam" id="PF08534">
    <property type="entry name" value="Redoxin"/>
    <property type="match status" value="1"/>
</dbReference>
<dbReference type="Gene3D" id="3.40.30.10">
    <property type="entry name" value="Glutaredoxin"/>
    <property type="match status" value="1"/>
</dbReference>
<gene>
    <name evidence="3" type="ORF">DAY19_02445</name>
</gene>
<evidence type="ECO:0000313" key="4">
    <source>
        <dbReference type="Proteomes" id="UP000443582"/>
    </source>
</evidence>
<feature type="chain" id="PRO_5046681256" evidence="1">
    <location>
        <begin position="16"/>
        <end position="174"/>
    </location>
</feature>
<keyword evidence="4" id="KW-1185">Reference proteome</keyword>
<accession>A0ABY0IL92</accession>
<dbReference type="InterPro" id="IPR013766">
    <property type="entry name" value="Thioredoxin_domain"/>
</dbReference>
<proteinExistence type="predicted"/>
<dbReference type="PANTHER" id="PTHR43640">
    <property type="entry name" value="OS07G0260300 PROTEIN"/>
    <property type="match status" value="1"/>
</dbReference>
<evidence type="ECO:0000313" key="3">
    <source>
        <dbReference type="EMBL" id="RZF22651.1"/>
    </source>
</evidence>
<dbReference type="PANTHER" id="PTHR43640:SF1">
    <property type="entry name" value="THIOREDOXIN-DEPENDENT PEROXIREDOXIN"/>
    <property type="match status" value="1"/>
</dbReference>